<evidence type="ECO:0000313" key="2">
    <source>
        <dbReference type="EMBL" id="MPN26797.1"/>
    </source>
</evidence>
<dbReference type="AlphaFoldDB" id="A0A645GIT4"/>
<sequence>MGQVADGRNERPAGGGKLIVPQCCSGWKSHRNVGGEGDQPTSTGYRVHEGAESYDRAEQPENAHEGSSSL</sequence>
<evidence type="ECO:0000256" key="1">
    <source>
        <dbReference type="SAM" id="MobiDB-lite"/>
    </source>
</evidence>
<feature type="compositionally biased region" description="Basic and acidic residues" evidence="1">
    <location>
        <begin position="46"/>
        <end position="64"/>
    </location>
</feature>
<reference evidence="2" key="1">
    <citation type="submission" date="2019-08" db="EMBL/GenBank/DDBJ databases">
        <authorList>
            <person name="Kucharzyk K."/>
            <person name="Murdoch R.W."/>
            <person name="Higgins S."/>
            <person name="Loffler F."/>
        </authorList>
    </citation>
    <scope>NUCLEOTIDE SEQUENCE</scope>
</reference>
<accession>A0A645GIT4</accession>
<name>A0A645GIT4_9ZZZZ</name>
<feature type="region of interest" description="Disordered" evidence="1">
    <location>
        <begin position="25"/>
        <end position="70"/>
    </location>
</feature>
<protein>
    <submittedName>
        <fullName evidence="2">Uncharacterized protein</fullName>
    </submittedName>
</protein>
<dbReference type="EMBL" id="VSSQ01076456">
    <property type="protein sequence ID" value="MPN26797.1"/>
    <property type="molecule type" value="Genomic_DNA"/>
</dbReference>
<organism evidence="2">
    <name type="scientific">bioreactor metagenome</name>
    <dbReference type="NCBI Taxonomy" id="1076179"/>
    <lineage>
        <taxon>unclassified sequences</taxon>
        <taxon>metagenomes</taxon>
        <taxon>ecological metagenomes</taxon>
    </lineage>
</organism>
<gene>
    <name evidence="2" type="ORF">SDC9_174222</name>
</gene>
<comment type="caution">
    <text evidence="2">The sequence shown here is derived from an EMBL/GenBank/DDBJ whole genome shotgun (WGS) entry which is preliminary data.</text>
</comment>
<proteinExistence type="predicted"/>